<dbReference type="InterPro" id="IPR011042">
    <property type="entry name" value="6-blade_b-propeller_TolB-like"/>
</dbReference>
<reference evidence="3 4" key="1">
    <citation type="submission" date="2020-04" db="EMBL/GenBank/DDBJ databases">
        <title>Description of novel Gluconacetobacter.</title>
        <authorList>
            <person name="Sombolestani A."/>
        </authorList>
    </citation>
    <scope>NUCLEOTIDE SEQUENCE [LARGE SCALE GENOMIC DNA]</scope>
    <source>
        <strain evidence="3 4">LMG 27802</strain>
    </source>
</reference>
<sequence>MLIGAAAGLGGAIRSRAWGDVPLPSFSRNPRLVPVAQADRVWNGVATTADGRIFVSFPSCDRPGVQVAEILPGDVIWPFPDAAWNAVRADHDPRGAFVLVNAVRIGPDGHLWVIDAGAPGIGRPAVPGGARLFVFDLARNQLVRTYDLSAGIRPRSYIDDIRFNGSHLYATDAGRAGLLVVNLASGQVRRVLDGHPLLTARRDMFADGRRLLNDQGEPLRVDGDQLEVTPDGRWLLAQPCSGPMVRIPTVLLDDPSTAPATLAQALHVWLDTPTTGGTAIDARGALYLSDTNRRRILRIGQDRRIEPLVADSRLVWSDAMWLDRTGWLWIPATQQNLTHGFQGGRQSVQYPVWLFKIHVGVGPPSNDHA</sequence>
<evidence type="ECO:0000313" key="4">
    <source>
        <dbReference type="Proteomes" id="UP000578030"/>
    </source>
</evidence>
<evidence type="ECO:0000256" key="2">
    <source>
        <dbReference type="ARBA" id="ARBA00022525"/>
    </source>
</evidence>
<organism evidence="3 4">
    <name type="scientific">Gluconacetobacter tumulisoli</name>
    <dbReference type="NCBI Taxonomy" id="1286189"/>
    <lineage>
        <taxon>Bacteria</taxon>
        <taxon>Pseudomonadati</taxon>
        <taxon>Pseudomonadota</taxon>
        <taxon>Alphaproteobacteria</taxon>
        <taxon>Acetobacterales</taxon>
        <taxon>Acetobacteraceae</taxon>
        <taxon>Gluconacetobacter</taxon>
    </lineage>
</organism>
<dbReference type="EMBL" id="JABEQM010000040">
    <property type="protein sequence ID" value="MBB2203402.1"/>
    <property type="molecule type" value="Genomic_DNA"/>
</dbReference>
<keyword evidence="4" id="KW-1185">Reference proteome</keyword>
<dbReference type="AlphaFoldDB" id="A0A7W4KAP9"/>
<accession>A0A7W4KAP9</accession>
<evidence type="ECO:0000256" key="1">
    <source>
        <dbReference type="ARBA" id="ARBA00004613"/>
    </source>
</evidence>
<evidence type="ECO:0008006" key="5">
    <source>
        <dbReference type="Google" id="ProtNLM"/>
    </source>
</evidence>
<dbReference type="Proteomes" id="UP000578030">
    <property type="component" value="Unassembled WGS sequence"/>
</dbReference>
<evidence type="ECO:0000313" key="3">
    <source>
        <dbReference type="EMBL" id="MBB2203402.1"/>
    </source>
</evidence>
<keyword evidence="2" id="KW-0964">Secreted</keyword>
<dbReference type="InterPro" id="IPR017996">
    <property type="entry name" value="MRJP/yellow-related"/>
</dbReference>
<dbReference type="PANTHER" id="PTHR10009">
    <property type="entry name" value="PROTEIN YELLOW-RELATED"/>
    <property type="match status" value="1"/>
</dbReference>
<comment type="subcellular location">
    <subcellularLocation>
        <location evidence="1">Secreted</location>
    </subcellularLocation>
</comment>
<name>A0A7W4KAP9_9PROT</name>
<gene>
    <name evidence="3" type="ORF">HLH28_17855</name>
</gene>
<dbReference type="Gene3D" id="2.120.10.30">
    <property type="entry name" value="TolB, C-terminal domain"/>
    <property type="match status" value="1"/>
</dbReference>
<dbReference type="PANTHER" id="PTHR10009:SF18">
    <property type="entry name" value="PROTEIN YELLOW-LIKE PROTEIN"/>
    <property type="match status" value="1"/>
</dbReference>
<protein>
    <recommendedName>
        <fullName evidence="5">Gluconolactonase</fullName>
    </recommendedName>
</protein>
<dbReference type="GO" id="GO:0005576">
    <property type="term" value="C:extracellular region"/>
    <property type="evidence" value="ECO:0007669"/>
    <property type="project" value="UniProtKB-SubCell"/>
</dbReference>
<dbReference type="Pfam" id="PF03022">
    <property type="entry name" value="MRJP"/>
    <property type="match status" value="1"/>
</dbReference>
<proteinExistence type="predicted"/>
<dbReference type="SUPFAM" id="SSF101898">
    <property type="entry name" value="NHL repeat"/>
    <property type="match status" value="1"/>
</dbReference>
<comment type="caution">
    <text evidence="3">The sequence shown here is derived from an EMBL/GenBank/DDBJ whole genome shotgun (WGS) entry which is preliminary data.</text>
</comment>